<organism evidence="1 2">
    <name type="scientific">Enterobacter agglomerans</name>
    <name type="common">Erwinia herbicola</name>
    <name type="synonym">Pantoea agglomerans</name>
    <dbReference type="NCBI Taxonomy" id="549"/>
    <lineage>
        <taxon>Bacteria</taxon>
        <taxon>Pseudomonadati</taxon>
        <taxon>Pseudomonadota</taxon>
        <taxon>Gammaproteobacteria</taxon>
        <taxon>Enterobacterales</taxon>
        <taxon>Erwiniaceae</taxon>
        <taxon>Pantoea</taxon>
        <taxon>Pantoea agglomerans group</taxon>
    </lineage>
</organism>
<accession>A0ACC5PKW1</accession>
<sequence length="722" mass="78632">MLATSYDSFIVIVSVLVAMLASFTALDMAGRVVHSTGKVALVWLFGGGFSMGIGIWAMHFIGMLSMNMEMVMSYNAGLTAFSAAIAVCASIFALWLVCSGDLPLPRLAGGALILGSGVVAMHYTGMAALMFSPGIVWKWGWVALSVAIALAASGTALWLAFNLREGQTSRVTLLRIGASVVMGCAIAGMHYTGMMAAEFPVHSHPVGQGVNSNWLAILVTVVTISILGITLLVSMLDARMQARTSILASSLAEANRELAQLALHDNLTRLPNRILLEDRLEQAINKANREQRQFALMFMDLDGFKAVNDAFGHHIGDSLLVGVTERMSEQMTGYFTLARLGGDEFVLLVEIDDPNDAAAIADKLVKAVDRPFDISRYELVVSLSLGIAVYPGDGVDERELMFNADAAMYHTKNNGRNGYTFFQPSMNIQAQSQLQLNNDLWQALDHDELRLFYQPKYCAPSGPILGFEALLRWQHPQRGLLSPDKFLPMAEKTGMIVNIGNWVIHEACRQLRQWHLQGHPHWSVAVNLSALQFEQSNLVKTVVDALEKHQIPAELLTLEVTETTAMRDPDESVRILTELTQLGVKASIDDFGTGYSSLLYLKRLPASELKIDRAFVNELQHHTEDATIVSAIVALAQSLQLKVVAEGVETAEQQAFLTSLGCNTLQGYLLGKPVPPERVPELADYVVAEIEEAIAEVSLNAEAEAEAEAEAGQPLTPQVAVI</sequence>
<proteinExistence type="predicted"/>
<name>A0ACC5PKW1_ENTAG</name>
<reference evidence="1 2" key="1">
    <citation type="journal article" date="2020" name="FEMS Microbiol. Ecol.">
        <title>Temporal dynamics of bacterial communities during seed development and maturation.</title>
        <authorList>
            <person name="Chesneau G."/>
            <person name="Torres-Cortes G."/>
            <person name="Briand M."/>
            <person name="Darrasse A."/>
            <person name="Preveaux A."/>
            <person name="Marais C."/>
            <person name="Jacques M.A."/>
            <person name="Shade A."/>
            <person name="Barret M."/>
        </authorList>
    </citation>
    <scope>NUCLEOTIDE SEQUENCE [LARGE SCALE GENOMIC DNA]</scope>
    <source>
        <strain evidence="1 2">CFBP13709</strain>
    </source>
</reference>
<comment type="caution">
    <text evidence="1">The sequence shown here is derived from an EMBL/GenBank/DDBJ whole genome shotgun (WGS) entry which is preliminary data.</text>
</comment>
<dbReference type="Proteomes" id="UP000610459">
    <property type="component" value="Unassembled WGS sequence"/>
</dbReference>
<evidence type="ECO:0000313" key="1">
    <source>
        <dbReference type="EMBL" id="MBD8125637.1"/>
    </source>
</evidence>
<gene>
    <name evidence="1" type="ORF">IFT41_05815</name>
</gene>
<dbReference type="EMBL" id="JACYNR010000003">
    <property type="protein sequence ID" value="MBD8125637.1"/>
    <property type="molecule type" value="Genomic_DNA"/>
</dbReference>
<evidence type="ECO:0000313" key="2">
    <source>
        <dbReference type="Proteomes" id="UP000610459"/>
    </source>
</evidence>
<keyword evidence="2" id="KW-1185">Reference proteome</keyword>
<protein>
    <submittedName>
        <fullName evidence="1">EAL domain-containing protein</fullName>
    </submittedName>
</protein>